<reference evidence="1 2" key="1">
    <citation type="submission" date="2008-06" db="EMBL/GenBank/DDBJ databases">
        <title>Characterization of Cycad leaf necrosis virus, the first badnavirus detected in a gymnosperm.</title>
        <authorList>
            <person name="Lockhart B.E."/>
            <person name="Olszewski N.E."/>
            <person name="Swenson A.S."/>
        </authorList>
    </citation>
    <scope>NUCLEOTIDE SEQUENCE [LARGE SCALE GENOMIC DNA]</scope>
</reference>
<evidence type="ECO:0000313" key="2">
    <source>
        <dbReference type="Proteomes" id="UP000201428"/>
    </source>
</evidence>
<dbReference type="SMR" id="B5AK48"/>
<dbReference type="InterPro" id="IPR010746">
    <property type="entry name" value="CYMV_Orf1"/>
</dbReference>
<dbReference type="KEGG" id="vg:10987437"/>
<accession>B5AK48</accession>
<dbReference type="EMBL" id="EU853709">
    <property type="protein sequence ID" value="ACF60611.1"/>
    <property type="molecule type" value="Genomic_DNA"/>
</dbReference>
<organism evidence="1 2">
    <name type="scientific">Cycad leaf necrosis virus</name>
    <dbReference type="NCBI Taxonomy" id="549205"/>
    <lineage>
        <taxon>Viruses</taxon>
        <taxon>Riboviria</taxon>
        <taxon>Pararnavirae</taxon>
        <taxon>Artverviricota</taxon>
        <taxon>Revtraviricetes</taxon>
        <taxon>Ortervirales</taxon>
        <taxon>Caulimoviridae</taxon>
        <taxon>Badnavirus</taxon>
        <taxon>Badnavirus necrozamiae</taxon>
    </lineage>
</organism>
<dbReference type="RefSeq" id="YP_002117529.1">
    <property type="nucleotide sequence ID" value="NC_011097.2"/>
</dbReference>
<sequence length="175" mass="19832">MSKSFWEAKFDEYKNSHSLRISDLTYLDLASLEKVLVRDLGHNLQILCHRSDLGNKVCLAATHVSCEKVINTLVDHNQKLQKDLKSLRSVVSQQQSSLESVQKSQVELGSELKGLRAVVLQNRPLTSGDIEELVLKISQQPKAIEQQTENLTVELTQKVQQIEHLIHRLEKTILG</sequence>
<name>B5AK48_9VIRU</name>
<dbReference type="GeneID" id="10987437"/>
<dbReference type="Pfam" id="PF07028">
    <property type="entry name" value="DUF1319"/>
    <property type="match status" value="1"/>
</dbReference>
<dbReference type="OrthoDB" id="13145at10239"/>
<keyword evidence="2" id="KW-1185">Reference proteome</keyword>
<proteinExistence type="predicted"/>
<protein>
    <submittedName>
        <fullName evidence="1">ORF1</fullName>
    </submittedName>
</protein>
<evidence type="ECO:0000313" key="1">
    <source>
        <dbReference type="EMBL" id="ACF60611.1"/>
    </source>
</evidence>
<dbReference type="Proteomes" id="UP000201428">
    <property type="component" value="Segment"/>
</dbReference>